<dbReference type="InterPro" id="IPR006433">
    <property type="entry name" value="Prohead_protease"/>
</dbReference>
<dbReference type="NCBIfam" id="TIGR01543">
    <property type="entry name" value="proheadase_HK97"/>
    <property type="match status" value="1"/>
</dbReference>
<evidence type="ECO:0000256" key="1">
    <source>
        <dbReference type="ARBA" id="ARBA00022612"/>
    </source>
</evidence>
<comment type="caution">
    <text evidence="5">The sequence shown here is derived from an EMBL/GenBank/DDBJ whole genome shotgun (WGS) entry which is preliminary data.</text>
</comment>
<dbReference type="GO" id="GO:0006508">
    <property type="term" value="P:proteolysis"/>
    <property type="evidence" value="ECO:0007669"/>
    <property type="project" value="UniProtKB-KW"/>
</dbReference>
<name>A0A0F9NKL5_9ZZZZ</name>
<dbReference type="AlphaFoldDB" id="A0A0F9NKL5"/>
<keyword evidence="1" id="KW-1188">Viral release from host cell</keyword>
<dbReference type="GO" id="GO:0008233">
    <property type="term" value="F:peptidase activity"/>
    <property type="evidence" value="ECO:0007669"/>
    <property type="project" value="UniProtKB-KW"/>
</dbReference>
<organism evidence="5">
    <name type="scientific">marine sediment metagenome</name>
    <dbReference type="NCBI Taxonomy" id="412755"/>
    <lineage>
        <taxon>unclassified sequences</taxon>
        <taxon>metagenomes</taxon>
        <taxon>ecological metagenomes</taxon>
    </lineage>
</organism>
<keyword evidence="2" id="KW-0645">Protease</keyword>
<evidence type="ECO:0000259" key="4">
    <source>
        <dbReference type="Pfam" id="PF04586"/>
    </source>
</evidence>
<protein>
    <recommendedName>
        <fullName evidence="4">Prohead serine protease domain-containing protein</fullName>
    </recommendedName>
</protein>
<evidence type="ECO:0000256" key="2">
    <source>
        <dbReference type="ARBA" id="ARBA00022670"/>
    </source>
</evidence>
<feature type="domain" description="Prohead serine protease" evidence="4">
    <location>
        <begin position="18"/>
        <end position="169"/>
    </location>
</feature>
<evidence type="ECO:0000313" key="5">
    <source>
        <dbReference type="EMBL" id="KKM89315.1"/>
    </source>
</evidence>
<accession>A0A0F9NKL5</accession>
<dbReference type="Pfam" id="PF04586">
    <property type="entry name" value="Peptidase_S78"/>
    <property type="match status" value="1"/>
</dbReference>
<proteinExistence type="predicted"/>
<evidence type="ECO:0000256" key="3">
    <source>
        <dbReference type="ARBA" id="ARBA00022801"/>
    </source>
</evidence>
<reference evidence="5" key="1">
    <citation type="journal article" date="2015" name="Nature">
        <title>Complex archaea that bridge the gap between prokaryotes and eukaryotes.</title>
        <authorList>
            <person name="Spang A."/>
            <person name="Saw J.H."/>
            <person name="Jorgensen S.L."/>
            <person name="Zaremba-Niedzwiedzka K."/>
            <person name="Martijn J."/>
            <person name="Lind A.E."/>
            <person name="van Eijk R."/>
            <person name="Schleper C."/>
            <person name="Guy L."/>
            <person name="Ettema T.J."/>
        </authorList>
    </citation>
    <scope>NUCLEOTIDE SEQUENCE</scope>
</reference>
<keyword evidence="3" id="KW-0378">Hydrolase</keyword>
<dbReference type="InterPro" id="IPR054613">
    <property type="entry name" value="Peptidase_S78_dom"/>
</dbReference>
<dbReference type="EMBL" id="LAZR01006834">
    <property type="protein sequence ID" value="KKM89315.1"/>
    <property type="molecule type" value="Genomic_DNA"/>
</dbReference>
<gene>
    <name evidence="5" type="ORF">LCGC14_1249890</name>
</gene>
<sequence>MKKKEIRTFPMELRLTGDDDAPRLEGHIAVFNQLSEDLGGFKEKIEPGAFAETLKKHDIRALWNHDSNLVLGRLAAKTLELEEDKMGLAFRNTPPLTTWFKDRMVSLKRGDVTGCSFGFWTESDEWSTESDGTKIRTLKKLTLQEVSPGVTFPAYPQTDIALRSLEQWQKHIEEEKSGQRAAVDIHFEARKRRLHLMDLAAR</sequence>